<evidence type="ECO:0000313" key="2">
    <source>
        <dbReference type="Proteomes" id="UP001163603"/>
    </source>
</evidence>
<protein>
    <submittedName>
        <fullName evidence="1">Uncharacterized protein</fullName>
    </submittedName>
</protein>
<name>A0ACC0YY73_9ROSI</name>
<organism evidence="1 2">
    <name type="scientific">Pistacia integerrima</name>
    <dbReference type="NCBI Taxonomy" id="434235"/>
    <lineage>
        <taxon>Eukaryota</taxon>
        <taxon>Viridiplantae</taxon>
        <taxon>Streptophyta</taxon>
        <taxon>Embryophyta</taxon>
        <taxon>Tracheophyta</taxon>
        <taxon>Spermatophyta</taxon>
        <taxon>Magnoliopsida</taxon>
        <taxon>eudicotyledons</taxon>
        <taxon>Gunneridae</taxon>
        <taxon>Pentapetalae</taxon>
        <taxon>rosids</taxon>
        <taxon>malvids</taxon>
        <taxon>Sapindales</taxon>
        <taxon>Anacardiaceae</taxon>
        <taxon>Pistacia</taxon>
    </lineage>
</organism>
<sequence length="75" mass="8449">MDKDKDLYNLYEFLDPTIGLDTTIEGFEKFVDVAMRRVEESGDDRPIMNEVVKKIEKILQLADQNSNAGPASPSS</sequence>
<evidence type="ECO:0000313" key="1">
    <source>
        <dbReference type="EMBL" id="KAJ0043231.1"/>
    </source>
</evidence>
<accession>A0ACC0YY73</accession>
<gene>
    <name evidence="1" type="ORF">Pint_18917</name>
</gene>
<dbReference type="EMBL" id="CM047739">
    <property type="protein sequence ID" value="KAJ0043231.1"/>
    <property type="molecule type" value="Genomic_DNA"/>
</dbReference>
<proteinExistence type="predicted"/>
<comment type="caution">
    <text evidence="1">The sequence shown here is derived from an EMBL/GenBank/DDBJ whole genome shotgun (WGS) entry which is preliminary data.</text>
</comment>
<keyword evidence="2" id="KW-1185">Reference proteome</keyword>
<reference evidence="2" key="1">
    <citation type="journal article" date="2023" name="G3 (Bethesda)">
        <title>Genome assembly and association tests identify interacting loci associated with vigor, precocity, and sex in interspecific pistachio rootstocks.</title>
        <authorList>
            <person name="Palmer W."/>
            <person name="Jacygrad E."/>
            <person name="Sagayaradj S."/>
            <person name="Cavanaugh K."/>
            <person name="Han R."/>
            <person name="Bertier L."/>
            <person name="Beede B."/>
            <person name="Kafkas S."/>
            <person name="Golino D."/>
            <person name="Preece J."/>
            <person name="Michelmore R."/>
        </authorList>
    </citation>
    <scope>NUCLEOTIDE SEQUENCE [LARGE SCALE GENOMIC DNA]</scope>
</reference>
<dbReference type="Proteomes" id="UP001163603">
    <property type="component" value="Chromosome 4"/>
</dbReference>